<dbReference type="OrthoDB" id="8893795at2"/>
<dbReference type="InterPro" id="IPR000847">
    <property type="entry name" value="LysR_HTH_N"/>
</dbReference>
<evidence type="ECO:0000313" key="9">
    <source>
        <dbReference type="Proteomes" id="UP000199620"/>
    </source>
</evidence>
<comment type="similarity">
    <text evidence="1">Belongs to the LysR transcriptional regulatory family.</text>
</comment>
<evidence type="ECO:0000256" key="1">
    <source>
        <dbReference type="ARBA" id="ARBA00009437"/>
    </source>
</evidence>
<keyword evidence="2" id="KW-0805">Transcription regulation</keyword>
<dbReference type="EMBL" id="VUOL01000005">
    <property type="protein sequence ID" value="KAA2230467.1"/>
    <property type="molecule type" value="Genomic_DNA"/>
</dbReference>
<evidence type="ECO:0000256" key="5">
    <source>
        <dbReference type="SAM" id="MobiDB-lite"/>
    </source>
</evidence>
<dbReference type="Proteomes" id="UP000199620">
    <property type="component" value="Chromosome I"/>
</dbReference>
<feature type="region of interest" description="Disordered" evidence="5">
    <location>
        <begin position="310"/>
        <end position="333"/>
    </location>
</feature>
<sequence length="333" mass="37370">MTIISVANISRIDLNLLIVFQCLMNERSVTRAAAVLHVTQGAVSSSLKRLREQFHDELFIRTSTGMMPTRRALEIAPKVTEALTAVASIVDKRPQFSAESSTRVFNIALSDDIESYVSPRLVNEAKARGLSVKFAFHQSNSSLWKSSLADPDIDLVLCSEPKELTSHYSSQVLFSSSYSCLYDGPRLNLKNPLTRDEYLMHEHVRISFDGRRGFVDDLLESEGVARRVSASFTHFSGALATLVHSDVIATLPTFAALSYARIARLTVSPVPIFVPAFRVFMVWDVEHNDDPHNRWLRSFIIDTTQELQRASHTDLRGSDRLQEPNEKNSRSST</sequence>
<accession>A0A5B2UX69</accession>
<dbReference type="Gene3D" id="3.40.190.10">
    <property type="entry name" value="Periplasmic binding protein-like II"/>
    <property type="match status" value="2"/>
</dbReference>
<dbReference type="InterPro" id="IPR036390">
    <property type="entry name" value="WH_DNA-bd_sf"/>
</dbReference>
<dbReference type="Pfam" id="PF03466">
    <property type="entry name" value="LysR_substrate"/>
    <property type="match status" value="1"/>
</dbReference>
<dbReference type="InterPro" id="IPR050389">
    <property type="entry name" value="LysR-type_TF"/>
</dbReference>
<protein>
    <submittedName>
        <fullName evidence="7 8">LysR family transcriptional regulator</fullName>
    </submittedName>
</protein>
<dbReference type="GO" id="GO:0003700">
    <property type="term" value="F:DNA-binding transcription factor activity"/>
    <property type="evidence" value="ECO:0007669"/>
    <property type="project" value="InterPro"/>
</dbReference>
<evidence type="ECO:0000313" key="10">
    <source>
        <dbReference type="Proteomes" id="UP000325296"/>
    </source>
</evidence>
<dbReference type="PRINTS" id="PR00039">
    <property type="entry name" value="HTHLYSR"/>
</dbReference>
<dbReference type="AlphaFoldDB" id="A0A5B2UX69"/>
<proteinExistence type="inferred from homology"/>
<evidence type="ECO:0000313" key="8">
    <source>
        <dbReference type="EMBL" id="SDU96094.1"/>
    </source>
</evidence>
<dbReference type="RefSeq" id="WP_090291311.1">
    <property type="nucleotide sequence ID" value="NZ_BMNU01000007.1"/>
</dbReference>
<keyword evidence="3" id="KW-0238">DNA-binding</keyword>
<dbReference type="Gene3D" id="1.10.10.10">
    <property type="entry name" value="Winged helix-like DNA-binding domain superfamily/Winged helix DNA-binding domain"/>
    <property type="match status" value="1"/>
</dbReference>
<dbReference type="GO" id="GO:0003677">
    <property type="term" value="F:DNA binding"/>
    <property type="evidence" value="ECO:0007669"/>
    <property type="project" value="UniProtKB-KW"/>
</dbReference>
<dbReference type="PANTHER" id="PTHR30118:SF15">
    <property type="entry name" value="TRANSCRIPTIONAL REGULATORY PROTEIN"/>
    <property type="match status" value="1"/>
</dbReference>
<dbReference type="Proteomes" id="UP000325296">
    <property type="component" value="Unassembled WGS sequence"/>
</dbReference>
<reference evidence="8 9" key="1">
    <citation type="submission" date="2016-10" db="EMBL/GenBank/DDBJ databases">
        <authorList>
            <person name="Varghese N."/>
            <person name="Submissions S."/>
        </authorList>
    </citation>
    <scope>NUCLEOTIDE SEQUENCE [LARGE SCALE GENOMIC DNA]</scope>
    <source>
        <strain evidence="8 9">BS2771</strain>
    </source>
</reference>
<dbReference type="SUPFAM" id="SSF53850">
    <property type="entry name" value="Periplasmic binding protein-like II"/>
    <property type="match status" value="1"/>
</dbReference>
<keyword evidence="9" id="KW-1185">Reference proteome</keyword>
<name>A0A5B2UX69_9PSED</name>
<gene>
    <name evidence="7" type="ORF">F1720_10755</name>
    <name evidence="8" type="ORF">SAMN04490181_2199</name>
</gene>
<dbReference type="EMBL" id="LT629800">
    <property type="protein sequence ID" value="SDU96094.1"/>
    <property type="molecule type" value="Genomic_DNA"/>
</dbReference>
<evidence type="ECO:0000256" key="4">
    <source>
        <dbReference type="ARBA" id="ARBA00023163"/>
    </source>
</evidence>
<feature type="domain" description="HTH lysR-type" evidence="6">
    <location>
        <begin position="12"/>
        <end position="69"/>
    </location>
</feature>
<dbReference type="SUPFAM" id="SSF46785">
    <property type="entry name" value="Winged helix' DNA-binding domain"/>
    <property type="match status" value="1"/>
</dbReference>
<dbReference type="Pfam" id="PF00126">
    <property type="entry name" value="HTH_1"/>
    <property type="match status" value="1"/>
</dbReference>
<dbReference type="InterPro" id="IPR036388">
    <property type="entry name" value="WH-like_DNA-bd_sf"/>
</dbReference>
<dbReference type="InterPro" id="IPR005119">
    <property type="entry name" value="LysR_subst-bd"/>
</dbReference>
<evidence type="ECO:0000256" key="2">
    <source>
        <dbReference type="ARBA" id="ARBA00023015"/>
    </source>
</evidence>
<evidence type="ECO:0000259" key="6">
    <source>
        <dbReference type="PROSITE" id="PS50931"/>
    </source>
</evidence>
<organism evidence="7 10">
    <name type="scientific">Pseudomonas brenneri</name>
    <dbReference type="NCBI Taxonomy" id="129817"/>
    <lineage>
        <taxon>Bacteria</taxon>
        <taxon>Pseudomonadati</taxon>
        <taxon>Pseudomonadota</taxon>
        <taxon>Gammaproteobacteria</taxon>
        <taxon>Pseudomonadales</taxon>
        <taxon>Pseudomonadaceae</taxon>
        <taxon>Pseudomonas</taxon>
    </lineage>
</organism>
<dbReference type="PANTHER" id="PTHR30118">
    <property type="entry name" value="HTH-TYPE TRANSCRIPTIONAL REGULATOR LEUO-RELATED"/>
    <property type="match status" value="1"/>
</dbReference>
<reference evidence="7 10" key="2">
    <citation type="submission" date="2019-09" db="EMBL/GenBank/DDBJ databases">
        <title>Draft genome sequence of Pseudomonas brenneri CCUG 51514(T).</title>
        <authorList>
            <person name="Tunovic T."/>
            <person name="Pineiro-Iglesias B."/>
            <person name="Unosson C."/>
            <person name="Inganas E."/>
            <person name="Ohlen M."/>
            <person name="Cardew S."/>
            <person name="Jensie-Markopoulos S."/>
            <person name="Salva-Serra F."/>
            <person name="Jaen-Luchoro D."/>
            <person name="Svensson-Stadler L."/>
            <person name="Chun J."/>
            <person name="Moore E."/>
        </authorList>
    </citation>
    <scope>NUCLEOTIDE SEQUENCE [LARGE SCALE GENOMIC DNA]</scope>
    <source>
        <strain evidence="7 10">CCUG 51514</strain>
    </source>
</reference>
<keyword evidence="4" id="KW-0804">Transcription</keyword>
<dbReference type="CDD" id="cd08464">
    <property type="entry name" value="PBP2_DntR_like_2"/>
    <property type="match status" value="1"/>
</dbReference>
<dbReference type="PROSITE" id="PS50931">
    <property type="entry name" value="HTH_LYSR"/>
    <property type="match status" value="1"/>
</dbReference>
<evidence type="ECO:0000256" key="3">
    <source>
        <dbReference type="ARBA" id="ARBA00023125"/>
    </source>
</evidence>
<evidence type="ECO:0000313" key="7">
    <source>
        <dbReference type="EMBL" id="KAA2230467.1"/>
    </source>
</evidence>